<gene>
    <name evidence="2" type="ORF">SAMN04487997_3232</name>
</gene>
<dbReference type="Proteomes" id="UP000199420">
    <property type="component" value="Unassembled WGS sequence"/>
</dbReference>
<evidence type="ECO:0000313" key="2">
    <source>
        <dbReference type="EMBL" id="SEJ40545.1"/>
    </source>
</evidence>
<sequence length="277" mass="29689">MTVVVFGASGQIGHFLLPRLRARGEPVIAVSRRPHAGGDRDGVQWFEGSLPDLVPGLPPAAAIISFGPLLPFARWLAAAAPPNAPRIVATSSMSAQSKAASQVPAEREIARQLKQGETELAAACATLGCGWTVLRPTLIYGAARDKSLTPLAHRAMRARLFPLPAGRGLRQPVHADDIALAAVAAIDHPADRVLMLGGGERLRSAEMFARVRRSLPVATLPVPLPAWLLRMVRHAVPRLRGPLTRLEADLVADNGEVERLLGVHPRPFRPDAGCWRS</sequence>
<dbReference type="Gene3D" id="3.40.50.720">
    <property type="entry name" value="NAD(P)-binding Rossmann-like Domain"/>
    <property type="match status" value="1"/>
</dbReference>
<dbReference type="InterPro" id="IPR001509">
    <property type="entry name" value="Epimerase_deHydtase"/>
</dbReference>
<dbReference type="PANTHER" id="PTHR12126">
    <property type="entry name" value="NADH-UBIQUINONE OXIDOREDUCTASE 39 KDA SUBUNIT-RELATED"/>
    <property type="match status" value="1"/>
</dbReference>
<name>A0A1H6YUR8_9GAMM</name>
<evidence type="ECO:0000259" key="1">
    <source>
        <dbReference type="Pfam" id="PF01370"/>
    </source>
</evidence>
<reference evidence="2 3" key="1">
    <citation type="submission" date="2016-10" db="EMBL/GenBank/DDBJ databases">
        <authorList>
            <person name="de Groot N.N."/>
        </authorList>
    </citation>
    <scope>NUCLEOTIDE SEQUENCE [LARGE SCALE GENOMIC DNA]</scope>
    <source>
        <strain evidence="2 3">DSM 26515</strain>
    </source>
</reference>
<dbReference type="EMBL" id="FNYC01000007">
    <property type="protein sequence ID" value="SEJ40545.1"/>
    <property type="molecule type" value="Genomic_DNA"/>
</dbReference>
<dbReference type="PANTHER" id="PTHR12126:SF11">
    <property type="entry name" value="NADH DEHYDROGENASE [UBIQUINONE] 1 ALPHA SUBCOMPLEX SUBUNIT 9, MITOCHONDRIAL"/>
    <property type="match status" value="1"/>
</dbReference>
<proteinExistence type="predicted"/>
<organism evidence="2 3">
    <name type="scientific">Frateuria terrea</name>
    <dbReference type="NCBI Taxonomy" id="529704"/>
    <lineage>
        <taxon>Bacteria</taxon>
        <taxon>Pseudomonadati</taxon>
        <taxon>Pseudomonadota</taxon>
        <taxon>Gammaproteobacteria</taxon>
        <taxon>Lysobacterales</taxon>
        <taxon>Rhodanobacteraceae</taxon>
        <taxon>Frateuria</taxon>
    </lineage>
</organism>
<dbReference type="OrthoDB" id="5565437at2"/>
<dbReference type="AlphaFoldDB" id="A0A1H6YUR8"/>
<dbReference type="InterPro" id="IPR051207">
    <property type="entry name" value="ComplexI_NDUFA9_subunit"/>
</dbReference>
<protein>
    <submittedName>
        <fullName evidence="2">Nucleoside-diphosphate-sugar epimerase</fullName>
    </submittedName>
</protein>
<feature type="domain" description="NAD-dependent epimerase/dehydratase" evidence="1">
    <location>
        <begin position="116"/>
        <end position="191"/>
    </location>
</feature>
<keyword evidence="3" id="KW-1185">Reference proteome</keyword>
<accession>A0A1H6YUR8</accession>
<dbReference type="SUPFAM" id="SSF51735">
    <property type="entry name" value="NAD(P)-binding Rossmann-fold domains"/>
    <property type="match status" value="1"/>
</dbReference>
<dbReference type="STRING" id="529704.SAMN02927913_3451"/>
<dbReference type="InterPro" id="IPR036291">
    <property type="entry name" value="NAD(P)-bd_dom_sf"/>
</dbReference>
<dbReference type="GO" id="GO:0044877">
    <property type="term" value="F:protein-containing complex binding"/>
    <property type="evidence" value="ECO:0007669"/>
    <property type="project" value="TreeGrafter"/>
</dbReference>
<dbReference type="RefSeq" id="WP_091339954.1">
    <property type="nucleotide sequence ID" value="NZ_FNYC01000007.1"/>
</dbReference>
<evidence type="ECO:0000313" key="3">
    <source>
        <dbReference type="Proteomes" id="UP000199420"/>
    </source>
</evidence>
<dbReference type="Pfam" id="PF01370">
    <property type="entry name" value="Epimerase"/>
    <property type="match status" value="1"/>
</dbReference>